<evidence type="ECO:0000313" key="1">
    <source>
        <dbReference type="EMBL" id="CAF1603796.1"/>
    </source>
</evidence>
<comment type="caution">
    <text evidence="1">The sequence shown here is derived from an EMBL/GenBank/DDBJ whole genome shotgun (WGS) entry which is preliminary data.</text>
</comment>
<dbReference type="Proteomes" id="UP000677228">
    <property type="component" value="Unassembled WGS sequence"/>
</dbReference>
<name>A0A8S2G1Z1_9BILA</name>
<accession>A0A8S2G1Z1</accession>
<evidence type="ECO:0000313" key="2">
    <source>
        <dbReference type="EMBL" id="CAF4413780.1"/>
    </source>
</evidence>
<proteinExistence type="predicted"/>
<protein>
    <submittedName>
        <fullName evidence="1">Uncharacterized protein</fullName>
    </submittedName>
</protein>
<feature type="non-terminal residue" evidence="1">
    <location>
        <position position="1"/>
    </location>
</feature>
<dbReference type="AlphaFoldDB" id="A0A8S2G1Z1"/>
<gene>
    <name evidence="1" type="ORF">OVA965_LOCUS42262</name>
    <name evidence="2" type="ORF">TMI583_LOCUS44115</name>
</gene>
<dbReference type="EMBL" id="CAJOBA010075173">
    <property type="protein sequence ID" value="CAF4413780.1"/>
    <property type="molecule type" value="Genomic_DNA"/>
</dbReference>
<sequence>MSNNAWQLDAEYFQLTNYAWSSPTLNYLKSKISDELNLNKDWKNEIWLECSKLILYEKCSIFKEYDEIEEDLSNGFVLGKLIIILPSFYTGGEHYISLSEEKHLFDFACNNILLSDDNYGALLLVPYHLKWELFMDDLPQLYTQFTEMCKQIPRSSTRIGVLIFKECIELLDCLLERKNQKFDFGKIMKYLMILCSIQRTLGISDDNSVMNVIKKFMKHKLFVEQ</sequence>
<dbReference type="Proteomes" id="UP000682733">
    <property type="component" value="Unassembled WGS sequence"/>
</dbReference>
<reference evidence="1" key="1">
    <citation type="submission" date="2021-02" db="EMBL/GenBank/DDBJ databases">
        <authorList>
            <person name="Nowell W R."/>
        </authorList>
    </citation>
    <scope>NUCLEOTIDE SEQUENCE</scope>
</reference>
<evidence type="ECO:0000313" key="3">
    <source>
        <dbReference type="Proteomes" id="UP000677228"/>
    </source>
</evidence>
<dbReference type="EMBL" id="CAJNOK010051272">
    <property type="protein sequence ID" value="CAF1603796.1"/>
    <property type="molecule type" value="Genomic_DNA"/>
</dbReference>
<organism evidence="1 3">
    <name type="scientific">Didymodactylos carnosus</name>
    <dbReference type="NCBI Taxonomy" id="1234261"/>
    <lineage>
        <taxon>Eukaryota</taxon>
        <taxon>Metazoa</taxon>
        <taxon>Spiralia</taxon>
        <taxon>Gnathifera</taxon>
        <taxon>Rotifera</taxon>
        <taxon>Eurotatoria</taxon>
        <taxon>Bdelloidea</taxon>
        <taxon>Philodinida</taxon>
        <taxon>Philodinidae</taxon>
        <taxon>Didymodactylos</taxon>
    </lineage>
</organism>